<reference evidence="1" key="1">
    <citation type="journal article" date="2018" name="Nat. Plants">
        <title>Whole-genome landscape of Medicago truncatula symbiotic genes.</title>
        <authorList>
            <person name="Pecrix Y."/>
            <person name="Gamas P."/>
            <person name="Carrere S."/>
        </authorList>
    </citation>
    <scope>NUCLEOTIDE SEQUENCE</scope>
    <source>
        <tissue evidence="1">Leaves</tissue>
    </source>
</reference>
<dbReference type="AlphaFoldDB" id="A0A396I073"/>
<dbReference type="Proteomes" id="UP000265566">
    <property type="component" value="Chromosome 4"/>
</dbReference>
<dbReference type="EC" id="4.2.3.-" evidence="1"/>
<evidence type="ECO:0000313" key="1">
    <source>
        <dbReference type="EMBL" id="RHN59006.1"/>
    </source>
</evidence>
<protein>
    <submittedName>
        <fullName evidence="1">Putative lyase</fullName>
        <ecNumber evidence="1">4.2.3.-</ecNumber>
    </submittedName>
</protein>
<dbReference type="GO" id="GO:0016829">
    <property type="term" value="F:lyase activity"/>
    <property type="evidence" value="ECO:0007669"/>
    <property type="project" value="UniProtKB-KW"/>
</dbReference>
<organism evidence="1">
    <name type="scientific">Medicago truncatula</name>
    <name type="common">Barrel medic</name>
    <name type="synonym">Medicago tribuloides</name>
    <dbReference type="NCBI Taxonomy" id="3880"/>
    <lineage>
        <taxon>Eukaryota</taxon>
        <taxon>Viridiplantae</taxon>
        <taxon>Streptophyta</taxon>
        <taxon>Embryophyta</taxon>
        <taxon>Tracheophyta</taxon>
        <taxon>Spermatophyta</taxon>
        <taxon>Magnoliopsida</taxon>
        <taxon>eudicotyledons</taxon>
        <taxon>Gunneridae</taxon>
        <taxon>Pentapetalae</taxon>
        <taxon>rosids</taxon>
        <taxon>fabids</taxon>
        <taxon>Fabales</taxon>
        <taxon>Fabaceae</taxon>
        <taxon>Papilionoideae</taxon>
        <taxon>50 kb inversion clade</taxon>
        <taxon>NPAAA clade</taxon>
        <taxon>Hologalegina</taxon>
        <taxon>IRL clade</taxon>
        <taxon>Trifolieae</taxon>
        <taxon>Medicago</taxon>
    </lineage>
</organism>
<accession>A0A396I073</accession>
<dbReference type="Gene3D" id="1.10.600.10">
    <property type="entry name" value="Farnesyl Diphosphate Synthase"/>
    <property type="match status" value="1"/>
</dbReference>
<name>A0A396I073_MEDTR</name>
<comment type="caution">
    <text evidence="1">The sequence shown here is derived from an EMBL/GenBank/DDBJ whole genome shotgun (WGS) entry which is preliminary data.</text>
</comment>
<proteinExistence type="predicted"/>
<dbReference type="EMBL" id="PSQE01000004">
    <property type="protein sequence ID" value="RHN59006.1"/>
    <property type="molecule type" value="Genomic_DNA"/>
</dbReference>
<gene>
    <name evidence="1" type="ORF">MtrunA17_Chr4g0008631</name>
</gene>
<sequence>MKQYDMSQEEAYKLILKEIEDYWIVMNEECLKLDCIPSPVVESIVNVARVAEFTYENFEDKYTNGELLKDYIVKLILKPISI</sequence>
<keyword evidence="1" id="KW-0456">Lyase</keyword>
<dbReference type="Gramene" id="rna20986">
    <property type="protein sequence ID" value="RHN59006.1"/>
    <property type="gene ID" value="gene20986"/>
</dbReference>
<dbReference type="SUPFAM" id="SSF48576">
    <property type="entry name" value="Terpenoid synthases"/>
    <property type="match status" value="1"/>
</dbReference>
<dbReference type="InterPro" id="IPR008949">
    <property type="entry name" value="Isoprenoid_synthase_dom_sf"/>
</dbReference>